<organism evidence="1">
    <name type="scientific">marine metagenome</name>
    <dbReference type="NCBI Taxonomy" id="408172"/>
    <lineage>
        <taxon>unclassified sequences</taxon>
        <taxon>metagenomes</taxon>
        <taxon>ecological metagenomes</taxon>
    </lineage>
</organism>
<accession>A0A382HCZ0</accession>
<gene>
    <name evidence="1" type="ORF">METZ01_LOCUS237185</name>
</gene>
<name>A0A382HCZ0_9ZZZZ</name>
<dbReference type="EMBL" id="UINC01060137">
    <property type="protein sequence ID" value="SVB84331.1"/>
    <property type="molecule type" value="Genomic_DNA"/>
</dbReference>
<proteinExistence type="predicted"/>
<dbReference type="AlphaFoldDB" id="A0A382HCZ0"/>
<sequence length="260" mass="30152">MSVQTAEDETLLKAYYANASFFYPDLTRIKDLKKKSRYRSAIHSEIINQAWRMKPDSDFAIIMDNDILLSGTENINKILELIKLNQAVVFGASYPQQNFLSKALGRKDYKPINIPNVIFAILDLSYYKKLKTICNFSALLRQSDTLYFDHSFPKELQGKLIDTGAEIYLLPIAEKKKYLTFTSINSFHPYYPGSIKHYLLGGVHSPEIYFLEGVNFFIHHFKKLSSPSFKNPSQKRKAYDSWKSKVINFNKTEYKKTPLQ</sequence>
<protein>
    <submittedName>
        <fullName evidence="1">Uncharacterized protein</fullName>
    </submittedName>
</protein>
<reference evidence="1" key="1">
    <citation type="submission" date="2018-05" db="EMBL/GenBank/DDBJ databases">
        <authorList>
            <person name="Lanie J.A."/>
            <person name="Ng W.-L."/>
            <person name="Kazmierczak K.M."/>
            <person name="Andrzejewski T.M."/>
            <person name="Davidsen T.M."/>
            <person name="Wayne K.J."/>
            <person name="Tettelin H."/>
            <person name="Glass J.I."/>
            <person name="Rusch D."/>
            <person name="Podicherti R."/>
            <person name="Tsui H.-C.T."/>
            <person name="Winkler M.E."/>
        </authorList>
    </citation>
    <scope>NUCLEOTIDE SEQUENCE</scope>
</reference>
<evidence type="ECO:0000313" key="1">
    <source>
        <dbReference type="EMBL" id="SVB84331.1"/>
    </source>
</evidence>